<proteinExistence type="predicted"/>
<organism evidence="2 3">
    <name type="scientific">Hymenobacter glacialis</name>
    <dbReference type="NCBI Taxonomy" id="1908236"/>
    <lineage>
        <taxon>Bacteria</taxon>
        <taxon>Pseudomonadati</taxon>
        <taxon>Bacteroidota</taxon>
        <taxon>Cytophagia</taxon>
        <taxon>Cytophagales</taxon>
        <taxon>Hymenobacteraceae</taxon>
        <taxon>Hymenobacter</taxon>
    </lineage>
</organism>
<evidence type="ECO:0000313" key="2">
    <source>
        <dbReference type="EMBL" id="OGX88018.1"/>
    </source>
</evidence>
<feature type="region of interest" description="Disordered" evidence="1">
    <location>
        <begin position="23"/>
        <end position="48"/>
    </location>
</feature>
<accession>A0A1G1TAX2</accession>
<sequence>MKPWLVGLAALGLTIGVVALAASGNKKKKNGRHNPRKGKRQKLSADNTYRAWYRDSPAEAGPAGPDWQYRRPTTFADQLPTGTSYADLRYSAQSSRRIESQYP</sequence>
<evidence type="ECO:0000256" key="1">
    <source>
        <dbReference type="SAM" id="MobiDB-lite"/>
    </source>
</evidence>
<reference evidence="2 3" key="1">
    <citation type="submission" date="2016-08" db="EMBL/GenBank/DDBJ databases">
        <title>Hymenobacter coccineus sp. nov., Hymenobacter lapidarius sp. nov. and Hymenobacter glacialis sp. nov., isolated from Antarctic soil.</title>
        <authorList>
            <person name="Sedlacek I."/>
            <person name="Kralova S."/>
            <person name="Kyrova K."/>
            <person name="Maslanova I."/>
            <person name="Stankova E."/>
            <person name="Vrbovska V."/>
            <person name="Nemec M."/>
            <person name="Bartak M."/>
            <person name="Svec P."/>
            <person name="Busse H.-J."/>
            <person name="Pantucek R."/>
        </authorList>
    </citation>
    <scope>NUCLEOTIDE SEQUENCE [LARGE SCALE GENOMIC DNA]</scope>
    <source>
        <strain evidence="2 3">CCM 8648</strain>
    </source>
</reference>
<keyword evidence="3" id="KW-1185">Reference proteome</keyword>
<dbReference type="AlphaFoldDB" id="A0A1G1TAX2"/>
<comment type="caution">
    <text evidence="2">The sequence shown here is derived from an EMBL/GenBank/DDBJ whole genome shotgun (WGS) entry which is preliminary data.</text>
</comment>
<dbReference type="EMBL" id="MDZC01000023">
    <property type="protein sequence ID" value="OGX88018.1"/>
    <property type="molecule type" value="Genomic_DNA"/>
</dbReference>
<name>A0A1G1TAX2_9BACT</name>
<protein>
    <submittedName>
        <fullName evidence="2">Uncharacterized protein</fullName>
    </submittedName>
</protein>
<gene>
    <name evidence="2" type="ORF">BEN48_10665</name>
</gene>
<dbReference type="Proteomes" id="UP000177791">
    <property type="component" value="Unassembled WGS sequence"/>
</dbReference>
<feature type="compositionally biased region" description="Basic residues" evidence="1">
    <location>
        <begin position="25"/>
        <end position="42"/>
    </location>
</feature>
<evidence type="ECO:0000313" key="3">
    <source>
        <dbReference type="Proteomes" id="UP000177791"/>
    </source>
</evidence>